<accession>A0A165FQU3</accession>
<dbReference type="Proteomes" id="UP000077266">
    <property type="component" value="Unassembled WGS sequence"/>
</dbReference>
<sequence>MRLDWACDHLQAGNAAKLKQIAAYLKKHHDAMEPLSIPYVAALTDEDIADAVTMKYKVLRKAYLDRSNKKLYFDGGEEKLAEFERESDPESSDEDDDDDEDGEASDNAEAGSRKRKKRASKPKPTAQEIAKIRAGKEAAMADARKANASKLQGRRTAKAEYRAGGREALAAGHAYQDAKYDGCFVQQLQSDDEDPQDDSNNGCYETVANPWESEVSRAVKQACDDAAAAAIRASGKKSNYRLRVRTARTRADAGPPRILDVTMRARRFMVDAGWYNSHPEQKDRANIIENGVLWGEPVEDEAVVAYEARIKIKLEEKAKTKQTAQQTAAKRRRLNQNGGTEDAE</sequence>
<evidence type="ECO:0000256" key="1">
    <source>
        <dbReference type="SAM" id="MobiDB-lite"/>
    </source>
</evidence>
<dbReference type="EMBL" id="KV426074">
    <property type="protein sequence ID" value="KZV89383.1"/>
    <property type="molecule type" value="Genomic_DNA"/>
</dbReference>
<dbReference type="AlphaFoldDB" id="A0A165FQU3"/>
<gene>
    <name evidence="2" type="ORF">EXIGLDRAFT_721486</name>
</gene>
<feature type="region of interest" description="Disordered" evidence="1">
    <location>
        <begin position="80"/>
        <end position="159"/>
    </location>
</feature>
<dbReference type="InParanoid" id="A0A165FQU3"/>
<protein>
    <submittedName>
        <fullName evidence="2">Uncharacterized protein</fullName>
    </submittedName>
</protein>
<feature type="compositionally biased region" description="Polar residues" evidence="1">
    <location>
        <begin position="335"/>
        <end position="344"/>
    </location>
</feature>
<feature type="region of interest" description="Disordered" evidence="1">
    <location>
        <begin position="318"/>
        <end position="344"/>
    </location>
</feature>
<organism evidence="2 3">
    <name type="scientific">Exidia glandulosa HHB12029</name>
    <dbReference type="NCBI Taxonomy" id="1314781"/>
    <lineage>
        <taxon>Eukaryota</taxon>
        <taxon>Fungi</taxon>
        <taxon>Dikarya</taxon>
        <taxon>Basidiomycota</taxon>
        <taxon>Agaricomycotina</taxon>
        <taxon>Agaricomycetes</taxon>
        <taxon>Auriculariales</taxon>
        <taxon>Exidiaceae</taxon>
        <taxon>Exidia</taxon>
    </lineage>
</organism>
<reference evidence="2 3" key="1">
    <citation type="journal article" date="2016" name="Mol. Biol. Evol.">
        <title>Comparative Genomics of Early-Diverging Mushroom-Forming Fungi Provides Insights into the Origins of Lignocellulose Decay Capabilities.</title>
        <authorList>
            <person name="Nagy L.G."/>
            <person name="Riley R."/>
            <person name="Tritt A."/>
            <person name="Adam C."/>
            <person name="Daum C."/>
            <person name="Floudas D."/>
            <person name="Sun H."/>
            <person name="Yadav J.S."/>
            <person name="Pangilinan J."/>
            <person name="Larsson K.H."/>
            <person name="Matsuura K."/>
            <person name="Barry K."/>
            <person name="Labutti K."/>
            <person name="Kuo R."/>
            <person name="Ohm R.A."/>
            <person name="Bhattacharya S.S."/>
            <person name="Shirouzu T."/>
            <person name="Yoshinaga Y."/>
            <person name="Martin F.M."/>
            <person name="Grigoriev I.V."/>
            <person name="Hibbett D.S."/>
        </authorList>
    </citation>
    <scope>NUCLEOTIDE SEQUENCE [LARGE SCALE GENOMIC DNA]</scope>
    <source>
        <strain evidence="2 3">HHB12029</strain>
    </source>
</reference>
<proteinExistence type="predicted"/>
<evidence type="ECO:0000313" key="3">
    <source>
        <dbReference type="Proteomes" id="UP000077266"/>
    </source>
</evidence>
<keyword evidence="3" id="KW-1185">Reference proteome</keyword>
<dbReference type="STRING" id="1314781.A0A165FQU3"/>
<feature type="compositionally biased region" description="Acidic residues" evidence="1">
    <location>
        <begin position="89"/>
        <end position="106"/>
    </location>
</feature>
<name>A0A165FQU3_EXIGL</name>
<evidence type="ECO:0000313" key="2">
    <source>
        <dbReference type="EMBL" id="KZV89383.1"/>
    </source>
</evidence>